<dbReference type="CDD" id="cd00085">
    <property type="entry name" value="HNHc"/>
    <property type="match status" value="1"/>
</dbReference>
<dbReference type="AlphaFoldDB" id="A0A0F9G5I9"/>
<protein>
    <recommendedName>
        <fullName evidence="1">SMODS-associated and fused to various effectors domain-containing protein</fullName>
    </recommendedName>
</protein>
<organism evidence="2">
    <name type="scientific">marine sediment metagenome</name>
    <dbReference type="NCBI Taxonomy" id="412755"/>
    <lineage>
        <taxon>unclassified sequences</taxon>
        <taxon>metagenomes</taxon>
        <taxon>ecological metagenomes</taxon>
    </lineage>
</organism>
<name>A0A0F9G5I9_9ZZZZ</name>
<proteinExistence type="predicted"/>
<evidence type="ECO:0000259" key="1">
    <source>
        <dbReference type="Pfam" id="PF18145"/>
    </source>
</evidence>
<dbReference type="EMBL" id="LAZR01019049">
    <property type="protein sequence ID" value="KKL93973.1"/>
    <property type="molecule type" value="Genomic_DNA"/>
</dbReference>
<dbReference type="Pfam" id="PF18145">
    <property type="entry name" value="SAVED"/>
    <property type="match status" value="1"/>
</dbReference>
<reference evidence="2" key="1">
    <citation type="journal article" date="2015" name="Nature">
        <title>Complex archaea that bridge the gap between prokaryotes and eukaryotes.</title>
        <authorList>
            <person name="Spang A."/>
            <person name="Saw J.H."/>
            <person name="Jorgensen S.L."/>
            <person name="Zaremba-Niedzwiedzka K."/>
            <person name="Martijn J."/>
            <person name="Lind A.E."/>
            <person name="van Eijk R."/>
            <person name="Schleper C."/>
            <person name="Guy L."/>
            <person name="Ettema T.J."/>
        </authorList>
    </citation>
    <scope>NUCLEOTIDE SEQUENCE</scope>
</reference>
<dbReference type="InterPro" id="IPR003615">
    <property type="entry name" value="HNH_nuc"/>
</dbReference>
<evidence type="ECO:0000313" key="2">
    <source>
        <dbReference type="EMBL" id="KKL93973.1"/>
    </source>
</evidence>
<sequence length="321" mass="37812">MVIHHIIPYYKTQDNSFDNVVVLCLKHHGVAHYKGDLGQPPLPLELLKQKKKEWTAFVTQFKTLHPLNKTAILHYNTRIALIEISLIQSEFINESFEYIEELITSTDLLANNSQWEIERQKQERIIGILKENLSISRDFYLFSIHRIPLIIHLGFLFGDGVKVTPFLYDRIKHKWQWDLKTVLEIEDQFSIDDTQINMGNKNVNFIILFEISSKINAEDYQEHVPSCGGIYRIIANVPGREWLKYRKQLDAFTNAYYQALSQIRRQNPFINKFHLFYAGPTPLAFRIGQAINETMIGDFIIYNFNEQSRPRYKKIFELSKK</sequence>
<dbReference type="InterPro" id="IPR040836">
    <property type="entry name" value="SAVED"/>
</dbReference>
<dbReference type="NCBIfam" id="NF033611">
    <property type="entry name" value="SAVED"/>
    <property type="match status" value="1"/>
</dbReference>
<accession>A0A0F9G5I9</accession>
<gene>
    <name evidence="2" type="ORF">LCGC14_1869360</name>
</gene>
<feature type="domain" description="SMODS-associated and fused to various effectors" evidence="1">
    <location>
        <begin position="133"/>
        <end position="318"/>
    </location>
</feature>
<comment type="caution">
    <text evidence="2">The sequence shown here is derived from an EMBL/GenBank/DDBJ whole genome shotgun (WGS) entry which is preliminary data.</text>
</comment>